<dbReference type="PANTHER" id="PTHR38681:SF1">
    <property type="entry name" value="RETROVIRUS-RELATED POL POLYPROTEIN FROM TRANSPOSON 412-LIKE PROTEIN"/>
    <property type="match status" value="1"/>
</dbReference>
<evidence type="ECO:0000313" key="2">
    <source>
        <dbReference type="Proteomes" id="UP000050795"/>
    </source>
</evidence>
<feature type="region of interest" description="Disordered" evidence="1">
    <location>
        <begin position="97"/>
        <end position="127"/>
    </location>
</feature>
<evidence type="ECO:0008006" key="4">
    <source>
        <dbReference type="Google" id="ProtNLM"/>
    </source>
</evidence>
<keyword evidence="2" id="KW-1185">Reference proteome</keyword>
<accession>A0AA85KJY9</accession>
<evidence type="ECO:0000256" key="1">
    <source>
        <dbReference type="SAM" id="MobiDB-lite"/>
    </source>
</evidence>
<protein>
    <recommendedName>
        <fullName evidence="4">Integrase_H2C2 domain-containing protein</fullName>
    </recommendedName>
</protein>
<evidence type="ECO:0000313" key="3">
    <source>
        <dbReference type="WBParaSite" id="TREG1_93350.1"/>
    </source>
</evidence>
<feature type="compositionally biased region" description="Low complexity" evidence="1">
    <location>
        <begin position="104"/>
        <end position="115"/>
    </location>
</feature>
<reference evidence="3" key="2">
    <citation type="submission" date="2023-11" db="UniProtKB">
        <authorList>
            <consortium name="WormBaseParasite"/>
        </authorList>
    </citation>
    <scope>IDENTIFICATION</scope>
</reference>
<dbReference type="Proteomes" id="UP000050795">
    <property type="component" value="Unassembled WGS sequence"/>
</dbReference>
<name>A0AA85KJY9_TRIRE</name>
<sequence>MTGYVHQLKRHMNELKISLPRQQERASYIPSQLTDCTHVFVRREGVQRPLQPAYDGPFKVLNRNAKVITIERLNKTEAISIDRVKPAFLDDFEVNDKNQLNDVPTPTSTQASTSTEKPAKTTRSGRRVHWPKRYVQVIEI</sequence>
<dbReference type="WBParaSite" id="TREG1_93350.1">
    <property type="protein sequence ID" value="TREG1_93350.1"/>
    <property type="gene ID" value="TREG1_93350"/>
</dbReference>
<reference evidence="2" key="1">
    <citation type="submission" date="2022-06" db="EMBL/GenBank/DDBJ databases">
        <authorList>
            <person name="Berger JAMES D."/>
            <person name="Berger JAMES D."/>
        </authorList>
    </citation>
    <scope>NUCLEOTIDE SEQUENCE [LARGE SCALE GENOMIC DNA]</scope>
</reference>
<dbReference type="AlphaFoldDB" id="A0AA85KJY9"/>
<dbReference type="PANTHER" id="PTHR38681">
    <property type="entry name" value="RETROVIRUS-RELATED POL POLYPROTEIN FROM TRANSPOSON 412-LIKE PROTEIN-RELATED"/>
    <property type="match status" value="1"/>
</dbReference>
<organism evidence="2 3">
    <name type="scientific">Trichobilharzia regenti</name>
    <name type="common">Nasal bird schistosome</name>
    <dbReference type="NCBI Taxonomy" id="157069"/>
    <lineage>
        <taxon>Eukaryota</taxon>
        <taxon>Metazoa</taxon>
        <taxon>Spiralia</taxon>
        <taxon>Lophotrochozoa</taxon>
        <taxon>Platyhelminthes</taxon>
        <taxon>Trematoda</taxon>
        <taxon>Digenea</taxon>
        <taxon>Strigeidida</taxon>
        <taxon>Schistosomatoidea</taxon>
        <taxon>Schistosomatidae</taxon>
        <taxon>Trichobilharzia</taxon>
    </lineage>
</organism>
<proteinExistence type="predicted"/>